<dbReference type="AlphaFoldDB" id="A0A8H5CHU1"/>
<reference evidence="1 2" key="1">
    <citation type="journal article" date="2020" name="ISME J.">
        <title>Uncovering the hidden diversity of litter-decomposition mechanisms in mushroom-forming fungi.</title>
        <authorList>
            <person name="Floudas D."/>
            <person name="Bentzer J."/>
            <person name="Ahren D."/>
            <person name="Johansson T."/>
            <person name="Persson P."/>
            <person name="Tunlid A."/>
        </authorList>
    </citation>
    <scope>NUCLEOTIDE SEQUENCE [LARGE SCALE GENOMIC DNA]</scope>
    <source>
        <strain evidence="1 2">CBS 291.85</strain>
    </source>
</reference>
<sequence length="398" mass="45749">MTTASNDEILPSLAMAQFRESYPLDTVVSKVRRQLKETENLLCEWDAEIHRLHTLAAQLEGRRTHLRRRMGEYRALISPIRRVPVEIWAAIFVLSLSDSYGLCVTNDEISTPTLDLSHVCSFWRAVVMSTPALWANLDLFAGKGESSPDPWYSDPFSAEGRWSKCRIEEVVDLYLLRSETSPLSFNLRSNLDKYTYEDLHPAAWNILTSLLKDSNRWSNVKIELPWAIFVHDTFEDILTKTAPSHCVNLLALSVDFKGTHIFNRYPPLFDLMPNASRLQALYLDEFDSAFTLPFPQLREITIRRLLSQQFHSCLSMCPELERADVMVDNLSNWSEIPGATNIIYLPKLHSLLRSPTLPRFWTSSSPLFDVTGSSYRCRVWIFPSSQRMLVHCLTVSRT</sequence>
<name>A0A8H5CHU1_9AGAR</name>
<accession>A0A8H5CHU1</accession>
<dbReference type="EMBL" id="JAACJM010000162">
    <property type="protein sequence ID" value="KAF5341529.1"/>
    <property type="molecule type" value="Genomic_DNA"/>
</dbReference>
<gene>
    <name evidence="1" type="ORF">D9758_012569</name>
</gene>
<keyword evidence="2" id="KW-1185">Reference proteome</keyword>
<protein>
    <recommendedName>
        <fullName evidence="3">F-box domain-containing protein</fullName>
    </recommendedName>
</protein>
<evidence type="ECO:0000313" key="1">
    <source>
        <dbReference type="EMBL" id="KAF5341529.1"/>
    </source>
</evidence>
<comment type="caution">
    <text evidence="1">The sequence shown here is derived from an EMBL/GenBank/DDBJ whole genome shotgun (WGS) entry which is preliminary data.</text>
</comment>
<evidence type="ECO:0000313" key="2">
    <source>
        <dbReference type="Proteomes" id="UP000559256"/>
    </source>
</evidence>
<dbReference type="OrthoDB" id="3229088at2759"/>
<proteinExistence type="predicted"/>
<evidence type="ECO:0008006" key="3">
    <source>
        <dbReference type="Google" id="ProtNLM"/>
    </source>
</evidence>
<organism evidence="1 2">
    <name type="scientific">Tetrapyrgos nigripes</name>
    <dbReference type="NCBI Taxonomy" id="182062"/>
    <lineage>
        <taxon>Eukaryota</taxon>
        <taxon>Fungi</taxon>
        <taxon>Dikarya</taxon>
        <taxon>Basidiomycota</taxon>
        <taxon>Agaricomycotina</taxon>
        <taxon>Agaricomycetes</taxon>
        <taxon>Agaricomycetidae</taxon>
        <taxon>Agaricales</taxon>
        <taxon>Marasmiineae</taxon>
        <taxon>Marasmiaceae</taxon>
        <taxon>Tetrapyrgos</taxon>
    </lineage>
</organism>
<dbReference type="Proteomes" id="UP000559256">
    <property type="component" value="Unassembled WGS sequence"/>
</dbReference>